<dbReference type="AlphaFoldDB" id="W7IGP2"/>
<feature type="domain" description="DUF397" evidence="1">
    <location>
        <begin position="4"/>
        <end position="50"/>
    </location>
</feature>
<keyword evidence="3" id="KW-1185">Reference proteome</keyword>
<dbReference type="InterPro" id="IPR007278">
    <property type="entry name" value="DUF397"/>
</dbReference>
<dbReference type="Pfam" id="PF04149">
    <property type="entry name" value="DUF397"/>
    <property type="match status" value="1"/>
</dbReference>
<dbReference type="EMBL" id="AYXG01000173">
    <property type="protein sequence ID" value="EWC60050.1"/>
    <property type="molecule type" value="Genomic_DNA"/>
</dbReference>
<protein>
    <recommendedName>
        <fullName evidence="1">DUF397 domain-containing protein</fullName>
    </recommendedName>
</protein>
<reference evidence="2 3" key="1">
    <citation type="journal article" date="2014" name="Genome Announc.">
        <title>Draft Genome Sequence of the Antitrypanosomally Active Sponge-Associated Bacterium Actinokineospora sp. Strain EG49.</title>
        <authorList>
            <person name="Harjes J."/>
            <person name="Ryu T."/>
            <person name="Abdelmohsen U.R."/>
            <person name="Moitinho-Silva L."/>
            <person name="Horn H."/>
            <person name="Ravasi T."/>
            <person name="Hentschel U."/>
        </authorList>
    </citation>
    <scope>NUCLEOTIDE SEQUENCE [LARGE SCALE GENOMIC DNA]</scope>
    <source>
        <strain evidence="2 3">EG49</strain>
    </source>
</reference>
<evidence type="ECO:0000313" key="2">
    <source>
        <dbReference type="EMBL" id="EWC60050.1"/>
    </source>
</evidence>
<dbReference type="Proteomes" id="UP000019277">
    <property type="component" value="Unassembled WGS sequence"/>
</dbReference>
<sequence>MIMEWRKSSRSGNAGDCVELRQDLSAVRDSKRPGVSLPVSRDAVRELITKLAR</sequence>
<name>W7IGP2_9PSEU</name>
<comment type="caution">
    <text evidence="2">The sequence shown here is derived from an EMBL/GenBank/DDBJ whole genome shotgun (WGS) entry which is preliminary data.</text>
</comment>
<gene>
    <name evidence="2" type="ORF">UO65_4616</name>
</gene>
<organism evidence="2 3">
    <name type="scientific">Actinokineospora spheciospongiae</name>
    <dbReference type="NCBI Taxonomy" id="909613"/>
    <lineage>
        <taxon>Bacteria</taxon>
        <taxon>Bacillati</taxon>
        <taxon>Actinomycetota</taxon>
        <taxon>Actinomycetes</taxon>
        <taxon>Pseudonocardiales</taxon>
        <taxon>Pseudonocardiaceae</taxon>
        <taxon>Actinokineospora</taxon>
    </lineage>
</organism>
<proteinExistence type="predicted"/>
<evidence type="ECO:0000313" key="3">
    <source>
        <dbReference type="Proteomes" id="UP000019277"/>
    </source>
</evidence>
<accession>W7IGP2</accession>
<evidence type="ECO:0000259" key="1">
    <source>
        <dbReference type="Pfam" id="PF04149"/>
    </source>
</evidence>